<feature type="transmembrane region" description="Helical" evidence="1">
    <location>
        <begin position="41"/>
        <end position="57"/>
    </location>
</feature>
<feature type="transmembrane region" description="Helical" evidence="1">
    <location>
        <begin position="12"/>
        <end position="35"/>
    </location>
</feature>
<accession>A0A123U932</accession>
<gene>
    <name evidence="2" type="ORF">ERS132441_01605</name>
</gene>
<evidence type="ECO:0000313" key="3">
    <source>
        <dbReference type="Proteomes" id="UP000075193"/>
    </source>
</evidence>
<dbReference type="AlphaFoldDB" id="A0A123U932"/>
<keyword evidence="1" id="KW-1133">Transmembrane helix</keyword>
<name>A0A123U932_STRSU</name>
<dbReference type="Proteomes" id="UP000075193">
    <property type="component" value="Unassembled WGS sequence"/>
</dbReference>
<sequence length="77" mass="9041">MSKELKKMLKLGTLFLALFVLNMLFLKWLSVIGFVIHFSEISYLVPPLFSVIVLSMIEKKRSMKTVKHRIKWTVKKS</sequence>
<organism evidence="2 3">
    <name type="scientific">Streptococcus suis</name>
    <dbReference type="NCBI Taxonomy" id="1307"/>
    <lineage>
        <taxon>Bacteria</taxon>
        <taxon>Bacillati</taxon>
        <taxon>Bacillota</taxon>
        <taxon>Bacilli</taxon>
        <taxon>Lactobacillales</taxon>
        <taxon>Streptococcaceae</taxon>
        <taxon>Streptococcus</taxon>
    </lineage>
</organism>
<evidence type="ECO:0000256" key="1">
    <source>
        <dbReference type="SAM" id="Phobius"/>
    </source>
</evidence>
<proteinExistence type="predicted"/>
<evidence type="ECO:0000313" key="2">
    <source>
        <dbReference type="EMBL" id="CYW01494.1"/>
    </source>
</evidence>
<dbReference type="EMBL" id="FIIC01000021">
    <property type="protein sequence ID" value="CYW01494.1"/>
    <property type="molecule type" value="Genomic_DNA"/>
</dbReference>
<reference evidence="2 3" key="1">
    <citation type="submission" date="2016-02" db="EMBL/GenBank/DDBJ databases">
        <authorList>
            <consortium name="Pathogen Informatics"/>
        </authorList>
    </citation>
    <scope>NUCLEOTIDE SEQUENCE [LARGE SCALE GENOMIC DNA]</scope>
    <source>
        <strain evidence="2 3">LSS79</strain>
    </source>
</reference>
<protein>
    <submittedName>
        <fullName evidence="2">Uncharacterized protein</fullName>
    </submittedName>
</protein>
<keyword evidence="1" id="KW-0812">Transmembrane</keyword>
<keyword evidence="1" id="KW-0472">Membrane</keyword>